<proteinExistence type="predicted"/>
<evidence type="ECO:0000256" key="1">
    <source>
        <dbReference type="SAM" id="MobiDB-lite"/>
    </source>
</evidence>
<organism evidence="2 3">
    <name type="scientific">Segatella copri</name>
    <dbReference type="NCBI Taxonomy" id="165179"/>
    <lineage>
        <taxon>Bacteria</taxon>
        <taxon>Pseudomonadati</taxon>
        <taxon>Bacteroidota</taxon>
        <taxon>Bacteroidia</taxon>
        <taxon>Bacteroidales</taxon>
        <taxon>Prevotellaceae</taxon>
        <taxon>Segatella</taxon>
    </lineage>
</organism>
<protein>
    <submittedName>
        <fullName evidence="2">Uncharacterized protein</fullName>
    </submittedName>
</protein>
<evidence type="ECO:0000313" key="2">
    <source>
        <dbReference type="EMBL" id="MBV3386829.1"/>
    </source>
</evidence>
<name>A0AAW4N0E3_9BACT</name>
<feature type="compositionally biased region" description="Acidic residues" evidence="1">
    <location>
        <begin position="67"/>
        <end position="78"/>
    </location>
</feature>
<gene>
    <name evidence="2" type="ORF">KSW82_03625</name>
</gene>
<feature type="region of interest" description="Disordered" evidence="1">
    <location>
        <begin position="56"/>
        <end position="78"/>
    </location>
</feature>
<reference evidence="2" key="1">
    <citation type="submission" date="2021-06" db="EMBL/GenBank/DDBJ databases">
        <title>Collection of gut derived symbiotic bacterial strains cultured from healthy donors.</title>
        <authorList>
            <person name="Lin H."/>
            <person name="Littmann E."/>
            <person name="Pamer E.G."/>
        </authorList>
    </citation>
    <scope>NUCLEOTIDE SEQUENCE</scope>
    <source>
        <strain evidence="2">MSK.21.74</strain>
    </source>
</reference>
<sequence>MAVKRDYKEVCNAFDNLRQALGDSRMLDNLYQFIGTNELADYVELIAKDEDLYLSYDGEVDETRPYDDEDEEEEEEEE</sequence>
<dbReference type="Proteomes" id="UP001196765">
    <property type="component" value="Unassembled WGS sequence"/>
</dbReference>
<evidence type="ECO:0000313" key="3">
    <source>
        <dbReference type="Proteomes" id="UP001196765"/>
    </source>
</evidence>
<dbReference type="AlphaFoldDB" id="A0AAW4N0E3"/>
<dbReference type="RefSeq" id="WP_217743966.1">
    <property type="nucleotide sequence ID" value="NZ_JAHOEI010000007.1"/>
</dbReference>
<dbReference type="EMBL" id="JAHOEI010000007">
    <property type="protein sequence ID" value="MBV3386829.1"/>
    <property type="molecule type" value="Genomic_DNA"/>
</dbReference>
<comment type="caution">
    <text evidence="2">The sequence shown here is derived from an EMBL/GenBank/DDBJ whole genome shotgun (WGS) entry which is preliminary data.</text>
</comment>
<accession>A0AAW4N0E3</accession>